<dbReference type="Pfam" id="PF14014">
    <property type="entry name" value="DUF4230"/>
    <property type="match status" value="1"/>
</dbReference>
<protein>
    <recommendedName>
        <fullName evidence="3">DUF4230 domain-containing protein</fullName>
    </recommendedName>
</protein>
<dbReference type="KEGG" id="sta:STHERM_c01290"/>
<accession>E0RNA5</accession>
<dbReference type="AlphaFoldDB" id="E0RNA5"/>
<name>E0RNA5_WINT6</name>
<reference evidence="1 2" key="2">
    <citation type="journal article" date="2010" name="J. Bacteriol.">
        <title>Genome sequence of the polysaccharide-degrading, thermophilic anaerobe Spirochaeta thermophila DSM 6192.</title>
        <authorList>
            <person name="Angelov A."/>
            <person name="Liebl S."/>
            <person name="Ballschmiter M."/>
            <person name="Bomeke M."/>
            <person name="Lehmann R."/>
            <person name="Liesegang H."/>
            <person name="Daniel R."/>
            <person name="Liebl W."/>
        </authorList>
    </citation>
    <scope>NUCLEOTIDE SEQUENCE [LARGE SCALE GENOMIC DNA]</scope>
    <source>
        <strain evidence="2">ATCC 49972 / DSM 6192 / RI 19.B1</strain>
    </source>
</reference>
<dbReference type="HOGENOM" id="CLU_1467355_0_0_12"/>
<evidence type="ECO:0008006" key="3">
    <source>
        <dbReference type="Google" id="ProtNLM"/>
    </source>
</evidence>
<organism evidence="1 2">
    <name type="scientific">Winmispira thermophila (strain ATCC 49972 / DSM 6192 / RI 19.B1)</name>
    <name type="common">Spirochaeta thermophila</name>
    <dbReference type="NCBI Taxonomy" id="665571"/>
    <lineage>
        <taxon>Bacteria</taxon>
        <taxon>Pseudomonadati</taxon>
        <taxon>Spirochaetota</taxon>
        <taxon>Spirochaetia</taxon>
        <taxon>Winmispirales</taxon>
        <taxon>Winmispiraceae</taxon>
        <taxon>Winmispira</taxon>
    </lineage>
</organism>
<dbReference type="EMBL" id="CP001698">
    <property type="protein sequence ID" value="ADN01105.1"/>
    <property type="molecule type" value="Genomic_DNA"/>
</dbReference>
<proteinExistence type="predicted"/>
<dbReference type="PaxDb" id="665571-STHERM_c01290"/>
<dbReference type="InterPro" id="IPR025324">
    <property type="entry name" value="DUF4230"/>
</dbReference>
<evidence type="ECO:0000313" key="1">
    <source>
        <dbReference type="EMBL" id="ADN01105.1"/>
    </source>
</evidence>
<reference key="1">
    <citation type="submission" date="2009-08" db="EMBL/GenBank/DDBJ databases">
        <title>The genome sequence of Spirochaeta thermophila DSM6192.</title>
        <authorList>
            <person name="Angelov A."/>
            <person name="Mientus M."/>
            <person name="Wittenberg S."/>
            <person name="Lehmann R."/>
            <person name="Liesegang H."/>
            <person name="Daniel R."/>
            <person name="Liebl W."/>
        </authorList>
    </citation>
    <scope>NUCLEOTIDE SEQUENCE</scope>
    <source>
        <strain>DSM 6192</strain>
    </source>
</reference>
<gene>
    <name evidence="1" type="ordered locus">STHERM_c01290</name>
</gene>
<evidence type="ECO:0000313" key="2">
    <source>
        <dbReference type="Proteomes" id="UP000001296"/>
    </source>
</evidence>
<dbReference type="RefSeq" id="WP_013312946.1">
    <property type="nucleotide sequence ID" value="NC_014484.1"/>
</dbReference>
<sequence length="184" mass="21056">MKPLLPFALLLLLLSTCRPSPPPPERIAYHIKEVLLLGTYEYTYRDIIYIEDPNWLARLFKVDHPLLFSIVYHIQAGIDLSTLTITRHPTDPGHLIITHEPARILSIDADERAIHEYFGAPNTYPHPRLLEEINRRKPAVEQLAISQGLLEKAQTRGHLLVEEFLREAGYTTIEWHIESGGPEG</sequence>
<dbReference type="Proteomes" id="UP000001296">
    <property type="component" value="Chromosome"/>
</dbReference>